<dbReference type="EMBL" id="JBHMBW010000108">
    <property type="protein sequence ID" value="MFB9631732.1"/>
    <property type="molecule type" value="Genomic_DNA"/>
</dbReference>
<proteinExistence type="predicted"/>
<reference evidence="2 3" key="1">
    <citation type="submission" date="2024-09" db="EMBL/GenBank/DDBJ databases">
        <authorList>
            <person name="Sun Q."/>
            <person name="Mori K."/>
        </authorList>
    </citation>
    <scope>NUCLEOTIDE SEQUENCE [LARGE SCALE GENOMIC DNA]</scope>
    <source>
        <strain evidence="2 3">JCM 3143</strain>
    </source>
</reference>
<keyword evidence="3" id="KW-1185">Reference proteome</keyword>
<feature type="region of interest" description="Disordered" evidence="1">
    <location>
        <begin position="85"/>
        <end position="159"/>
    </location>
</feature>
<gene>
    <name evidence="2" type="ORF">ACFFSA_52475</name>
</gene>
<accession>A0ABV5SJ71</accession>
<evidence type="ECO:0000313" key="2">
    <source>
        <dbReference type="EMBL" id="MFB9631732.1"/>
    </source>
</evidence>
<evidence type="ECO:0008006" key="4">
    <source>
        <dbReference type="Google" id="ProtNLM"/>
    </source>
</evidence>
<protein>
    <recommendedName>
        <fullName evidence="4">DNA primase</fullName>
    </recommendedName>
</protein>
<dbReference type="Proteomes" id="UP001589532">
    <property type="component" value="Unassembled WGS sequence"/>
</dbReference>
<comment type="caution">
    <text evidence="2">The sequence shown here is derived from an EMBL/GenBank/DDBJ whole genome shotgun (WGS) entry which is preliminary data.</text>
</comment>
<evidence type="ECO:0000313" key="3">
    <source>
        <dbReference type="Proteomes" id="UP001589532"/>
    </source>
</evidence>
<dbReference type="RefSeq" id="WP_344994123.1">
    <property type="nucleotide sequence ID" value="NZ_BAAAXV010000008.1"/>
</dbReference>
<evidence type="ECO:0000256" key="1">
    <source>
        <dbReference type="SAM" id="MobiDB-lite"/>
    </source>
</evidence>
<organism evidence="2 3">
    <name type="scientific">Nonomuraea helvata</name>
    <dbReference type="NCBI Taxonomy" id="37484"/>
    <lineage>
        <taxon>Bacteria</taxon>
        <taxon>Bacillati</taxon>
        <taxon>Actinomycetota</taxon>
        <taxon>Actinomycetes</taxon>
        <taxon>Streptosporangiales</taxon>
        <taxon>Streptosporangiaceae</taxon>
        <taxon>Nonomuraea</taxon>
    </lineage>
</organism>
<feature type="compositionally biased region" description="Acidic residues" evidence="1">
    <location>
        <begin position="116"/>
        <end position="138"/>
    </location>
</feature>
<sequence length="159" mass="17691">MSNTSRIAFAVLAGYYLGRRRKLRMAAALALAGLMGRARMAEGGGLLGQGLKALRSSAEIGEITDRLRGDLMEVGKAAAVAATSRQIDSLSNRLHERAESLRTQGTAQETRRPAREEEEDYEDLDYEDEGEDYEEEEELPPRRVQRRARPVRGAGQSRR</sequence>
<name>A0ABV5SJ71_9ACTN</name>